<dbReference type="AlphaFoldDB" id="H3A536"/>
<name>H3A536_LATCH</name>
<evidence type="ECO:0000313" key="1">
    <source>
        <dbReference type="Ensembl" id="ENSLACP00000004757.1"/>
    </source>
</evidence>
<accession>H3A536</accession>
<dbReference type="InParanoid" id="H3A536"/>
<dbReference type="PANTHER" id="PTHR45913">
    <property type="entry name" value="EPM2A-INTERACTING PROTEIN 1"/>
    <property type="match status" value="1"/>
</dbReference>
<reference evidence="2" key="1">
    <citation type="submission" date="2011-08" db="EMBL/GenBank/DDBJ databases">
        <title>The draft genome of Latimeria chalumnae.</title>
        <authorList>
            <person name="Di Palma F."/>
            <person name="Alfoldi J."/>
            <person name="Johnson J."/>
            <person name="Berlin A."/>
            <person name="Gnerre S."/>
            <person name="Jaffe D."/>
            <person name="MacCallum I."/>
            <person name="Young S."/>
            <person name="Walker B.J."/>
            <person name="Lander E."/>
            <person name="Lindblad-Toh K."/>
        </authorList>
    </citation>
    <scope>NUCLEOTIDE SEQUENCE [LARGE SCALE GENOMIC DNA]</scope>
    <source>
        <strain evidence="2">Wild caught</strain>
    </source>
</reference>
<keyword evidence="2" id="KW-1185">Reference proteome</keyword>
<sequence length="167" mass="19197">LTDEAQLCDLRFLVDVIGHLNDLSLKLQGQGHFASAMFDHIKAFQRKIKLLQKHLSEGNFTHFPAYKSLLMCLQEEFERCFQDFQSHENELVLFADPFGFDIDCALGDMQLELIELQESLQFKAEYQSQNLAQFYANLPAASFPHLRAHALRIASLFGSTYVCEKTF</sequence>
<dbReference type="STRING" id="7897.ENSLACP00000004757"/>
<dbReference type="Bgee" id="ENSLACG00000004228">
    <property type="expression patterns" value="Expressed in muscle tissue"/>
</dbReference>
<reference evidence="1" key="2">
    <citation type="submission" date="2025-08" db="UniProtKB">
        <authorList>
            <consortium name="Ensembl"/>
        </authorList>
    </citation>
    <scope>IDENTIFICATION</scope>
</reference>
<proteinExistence type="predicted"/>
<dbReference type="PANTHER" id="PTHR45913:SF11">
    <property type="entry name" value="EPM2A-INTERACTING PROTEIN 1"/>
    <property type="match status" value="1"/>
</dbReference>
<dbReference type="EMBL" id="AFYH01255039">
    <property type="status" value="NOT_ANNOTATED_CDS"/>
    <property type="molecule type" value="Genomic_DNA"/>
</dbReference>
<dbReference type="OMA" id="KMVENEM"/>
<reference evidence="1" key="3">
    <citation type="submission" date="2025-09" db="UniProtKB">
        <authorList>
            <consortium name="Ensembl"/>
        </authorList>
    </citation>
    <scope>IDENTIFICATION</scope>
</reference>
<evidence type="ECO:0000313" key="2">
    <source>
        <dbReference type="Proteomes" id="UP000008672"/>
    </source>
</evidence>
<protein>
    <submittedName>
        <fullName evidence="1">Uncharacterized protein</fullName>
    </submittedName>
</protein>
<dbReference type="HOGENOM" id="CLU_021316_4_1_1"/>
<dbReference type="GeneTree" id="ENSGT00940000163096"/>
<organism evidence="1 2">
    <name type="scientific">Latimeria chalumnae</name>
    <name type="common">Coelacanth</name>
    <dbReference type="NCBI Taxonomy" id="7897"/>
    <lineage>
        <taxon>Eukaryota</taxon>
        <taxon>Metazoa</taxon>
        <taxon>Chordata</taxon>
        <taxon>Craniata</taxon>
        <taxon>Vertebrata</taxon>
        <taxon>Euteleostomi</taxon>
        <taxon>Coelacanthiformes</taxon>
        <taxon>Coelacanthidae</taxon>
        <taxon>Latimeria</taxon>
    </lineage>
</organism>
<dbReference type="GO" id="GO:0045725">
    <property type="term" value="P:positive regulation of glycogen biosynthetic process"/>
    <property type="evidence" value="ECO:0007669"/>
    <property type="project" value="TreeGrafter"/>
</dbReference>
<dbReference type="Ensembl" id="ENSLACT00000004798.1">
    <property type="protein sequence ID" value="ENSLACP00000004757.1"/>
    <property type="gene ID" value="ENSLACG00000004228.1"/>
</dbReference>
<dbReference type="Proteomes" id="UP000008672">
    <property type="component" value="Unassembled WGS sequence"/>
</dbReference>
<dbReference type="eggNOG" id="ENOG502QS6T">
    <property type="taxonomic scope" value="Eukaryota"/>
</dbReference>